<evidence type="ECO:0000313" key="3">
    <source>
        <dbReference type="Proteomes" id="UP001460270"/>
    </source>
</evidence>
<feature type="region of interest" description="Disordered" evidence="1">
    <location>
        <begin position="99"/>
        <end position="139"/>
    </location>
</feature>
<feature type="compositionally biased region" description="Basic and acidic residues" evidence="1">
    <location>
        <begin position="120"/>
        <end position="129"/>
    </location>
</feature>
<keyword evidence="3" id="KW-1185">Reference proteome</keyword>
<gene>
    <name evidence="2" type="ORF">WMY93_031388</name>
</gene>
<comment type="caution">
    <text evidence="2">The sequence shown here is derived from an EMBL/GenBank/DDBJ whole genome shotgun (WGS) entry which is preliminary data.</text>
</comment>
<protein>
    <submittedName>
        <fullName evidence="2">Uncharacterized protein</fullName>
    </submittedName>
</protein>
<reference evidence="3" key="1">
    <citation type="submission" date="2024-04" db="EMBL/GenBank/DDBJ databases">
        <title>Salinicola lusitanus LLJ914,a marine bacterium isolated from the Okinawa Trough.</title>
        <authorList>
            <person name="Li J."/>
        </authorList>
    </citation>
    <scope>NUCLEOTIDE SEQUENCE [LARGE SCALE GENOMIC DNA]</scope>
</reference>
<dbReference type="EMBL" id="JBBPFD010000662">
    <property type="protein sequence ID" value="KAK7877960.1"/>
    <property type="molecule type" value="Genomic_DNA"/>
</dbReference>
<dbReference type="AlphaFoldDB" id="A0AAW0MFR1"/>
<dbReference type="Proteomes" id="UP001460270">
    <property type="component" value="Unassembled WGS sequence"/>
</dbReference>
<evidence type="ECO:0000256" key="1">
    <source>
        <dbReference type="SAM" id="MobiDB-lite"/>
    </source>
</evidence>
<sequence>MEMNLTPPSRCSAQLLKPSLSHLNKAFPLPGRFLQAVLHVSCRVHLQRGIVGKYECVWASERFTPPPPPPLQPFALLEHQLLCQNWIQLLDDSKLSKDVRKRENGVSQLLQGRKKRERKGQRERAREQRWCSSLTETHE</sequence>
<feature type="compositionally biased region" description="Polar residues" evidence="1">
    <location>
        <begin position="130"/>
        <end position="139"/>
    </location>
</feature>
<organism evidence="2 3">
    <name type="scientific">Mugilogobius chulae</name>
    <name type="common">yellowstripe goby</name>
    <dbReference type="NCBI Taxonomy" id="88201"/>
    <lineage>
        <taxon>Eukaryota</taxon>
        <taxon>Metazoa</taxon>
        <taxon>Chordata</taxon>
        <taxon>Craniata</taxon>
        <taxon>Vertebrata</taxon>
        <taxon>Euteleostomi</taxon>
        <taxon>Actinopterygii</taxon>
        <taxon>Neopterygii</taxon>
        <taxon>Teleostei</taxon>
        <taxon>Neoteleostei</taxon>
        <taxon>Acanthomorphata</taxon>
        <taxon>Gobiaria</taxon>
        <taxon>Gobiiformes</taxon>
        <taxon>Gobioidei</taxon>
        <taxon>Gobiidae</taxon>
        <taxon>Gobionellinae</taxon>
        <taxon>Mugilogobius</taxon>
    </lineage>
</organism>
<proteinExistence type="predicted"/>
<name>A0AAW0MFR1_9GOBI</name>
<evidence type="ECO:0000313" key="2">
    <source>
        <dbReference type="EMBL" id="KAK7877960.1"/>
    </source>
</evidence>
<accession>A0AAW0MFR1</accession>